<gene>
    <name evidence="4" type="ORF">FKX85_12710</name>
</gene>
<dbReference type="Pfam" id="PF16344">
    <property type="entry name" value="FecR_C"/>
    <property type="match status" value="1"/>
</dbReference>
<accession>A0A514CJ43</accession>
<name>A0A514CJ43_9BACT</name>
<dbReference type="PANTHER" id="PTHR30273:SF2">
    <property type="entry name" value="PROTEIN FECR"/>
    <property type="match status" value="1"/>
</dbReference>
<sequence>MDNEVFKISELIFKFLEKNLTKDEEDELRRLLKKKKYAGLLDRYNDIDKIREELDFMQRFDADKIWEQIRKSRHVPWWKSKEIYKYAAFFLLPFLIFAILFSYLSKDTLPDASGTDQELKNQVVLTVADGSQVLLGEKAVEMTLQEGAGLEGYRDSLVYWSDKPFDQQANHTIQVPGMRTVKITLADGTIAWINARSKLTYPAVFGSGTREVSLEGEAYFDVNHDPDRPFIVRTGQASMEVLGTSFNVKSYEGKTVTTLLNGRVEMETDQGNIMLAPGEGAQTEGGSLKKLPLHDSEMAVAWKNGYFLFDKSDFGQALKEVCRWYGLKLMHPVGDGFREITVSGKVSRKTPVDEMLLIMEDVSGVSLIRSGDNLEIIKN</sequence>
<dbReference type="InterPro" id="IPR006860">
    <property type="entry name" value="FecR"/>
</dbReference>
<reference evidence="4 5" key="1">
    <citation type="submission" date="2019-06" db="EMBL/GenBank/DDBJ databases">
        <title>Echinicola alkalisoli sp. nov. isolated from saline soil.</title>
        <authorList>
            <person name="Sun J.-Q."/>
            <person name="Xu L."/>
        </authorList>
    </citation>
    <scope>NUCLEOTIDE SEQUENCE [LARGE SCALE GENOMIC DNA]</scope>
    <source>
        <strain evidence="4 5">LN3S3</strain>
    </source>
</reference>
<keyword evidence="5" id="KW-1185">Reference proteome</keyword>
<dbReference type="RefSeq" id="WP_141615084.1">
    <property type="nucleotide sequence ID" value="NZ_CP041253.1"/>
</dbReference>
<dbReference type="AlphaFoldDB" id="A0A514CJ43"/>
<dbReference type="PANTHER" id="PTHR30273">
    <property type="entry name" value="PERIPLASMIC SIGNAL SENSOR AND SIGMA FACTOR ACTIVATOR FECR-RELATED"/>
    <property type="match status" value="1"/>
</dbReference>
<dbReference type="InterPro" id="IPR012373">
    <property type="entry name" value="Ferrdict_sens_TM"/>
</dbReference>
<evidence type="ECO:0000313" key="4">
    <source>
        <dbReference type="EMBL" id="QDH79845.1"/>
    </source>
</evidence>
<dbReference type="EMBL" id="CP041253">
    <property type="protein sequence ID" value="QDH79845.1"/>
    <property type="molecule type" value="Genomic_DNA"/>
</dbReference>
<dbReference type="GO" id="GO:0016989">
    <property type="term" value="F:sigma factor antagonist activity"/>
    <property type="evidence" value="ECO:0007669"/>
    <property type="project" value="TreeGrafter"/>
</dbReference>
<dbReference type="Gene3D" id="3.55.50.30">
    <property type="match status" value="1"/>
</dbReference>
<keyword evidence="1" id="KW-0472">Membrane</keyword>
<evidence type="ECO:0000259" key="2">
    <source>
        <dbReference type="Pfam" id="PF04773"/>
    </source>
</evidence>
<keyword evidence="1" id="KW-0812">Transmembrane</keyword>
<keyword evidence="1" id="KW-1133">Transmembrane helix</keyword>
<dbReference type="KEGG" id="echi:FKX85_12710"/>
<proteinExistence type="predicted"/>
<dbReference type="InterPro" id="IPR032508">
    <property type="entry name" value="FecR_C"/>
</dbReference>
<dbReference type="OrthoDB" id="1452822at2"/>
<feature type="transmembrane region" description="Helical" evidence="1">
    <location>
        <begin position="83"/>
        <end position="104"/>
    </location>
</feature>
<evidence type="ECO:0000313" key="5">
    <source>
        <dbReference type="Proteomes" id="UP000316614"/>
    </source>
</evidence>
<evidence type="ECO:0000256" key="1">
    <source>
        <dbReference type="SAM" id="Phobius"/>
    </source>
</evidence>
<dbReference type="PIRSF" id="PIRSF018266">
    <property type="entry name" value="FecR"/>
    <property type="match status" value="1"/>
</dbReference>
<organism evidence="4 5">
    <name type="scientific">Echinicola soli</name>
    <dbReference type="NCBI Taxonomy" id="2591634"/>
    <lineage>
        <taxon>Bacteria</taxon>
        <taxon>Pseudomonadati</taxon>
        <taxon>Bacteroidota</taxon>
        <taxon>Cytophagia</taxon>
        <taxon>Cytophagales</taxon>
        <taxon>Cyclobacteriaceae</taxon>
        <taxon>Echinicola</taxon>
    </lineage>
</organism>
<feature type="domain" description="Protein FecR C-terminal" evidence="3">
    <location>
        <begin position="306"/>
        <end position="374"/>
    </location>
</feature>
<dbReference type="Gene3D" id="2.60.120.1440">
    <property type="match status" value="1"/>
</dbReference>
<evidence type="ECO:0000259" key="3">
    <source>
        <dbReference type="Pfam" id="PF16344"/>
    </source>
</evidence>
<dbReference type="Proteomes" id="UP000316614">
    <property type="component" value="Chromosome"/>
</dbReference>
<protein>
    <submittedName>
        <fullName evidence="4">DUF4974 domain-containing protein</fullName>
    </submittedName>
</protein>
<feature type="domain" description="FecR protein" evidence="2">
    <location>
        <begin position="180"/>
        <end position="265"/>
    </location>
</feature>
<dbReference type="Pfam" id="PF04773">
    <property type="entry name" value="FecR"/>
    <property type="match status" value="1"/>
</dbReference>